<dbReference type="OrthoDB" id="7694678at2759"/>
<dbReference type="HOGENOM" id="CLU_041571_0_0_1"/>
<dbReference type="Pfam" id="PF00810">
    <property type="entry name" value="ER_lumen_recept"/>
    <property type="match status" value="1"/>
</dbReference>
<evidence type="ECO:0000313" key="13">
    <source>
        <dbReference type="EMBL" id="EPE24776.1"/>
    </source>
</evidence>
<evidence type="ECO:0000256" key="10">
    <source>
        <dbReference type="ARBA" id="ARBA00023170"/>
    </source>
</evidence>
<evidence type="ECO:0000256" key="12">
    <source>
        <dbReference type="SAM" id="Phobius"/>
    </source>
</evidence>
<dbReference type="Proteomes" id="UP000016922">
    <property type="component" value="Unassembled WGS sequence"/>
</dbReference>
<gene>
    <name evidence="13" type="ORF">GLAREA_08629</name>
</gene>
<dbReference type="GeneID" id="19467677"/>
<evidence type="ECO:0000313" key="14">
    <source>
        <dbReference type="Proteomes" id="UP000016922"/>
    </source>
</evidence>
<feature type="transmembrane region" description="Helical" evidence="12">
    <location>
        <begin position="192"/>
        <end position="213"/>
    </location>
</feature>
<evidence type="ECO:0000256" key="6">
    <source>
        <dbReference type="ARBA" id="ARBA00022892"/>
    </source>
</evidence>
<name>S3CYB6_GLAL2</name>
<keyword evidence="5" id="KW-0256">Endoplasmic reticulum</keyword>
<feature type="transmembrane region" description="Helical" evidence="12">
    <location>
        <begin position="97"/>
        <end position="118"/>
    </location>
</feature>
<feature type="transmembrane region" description="Helical" evidence="12">
    <location>
        <begin position="130"/>
        <end position="150"/>
    </location>
</feature>
<sequence>MSNGMNIFRILADISHTLSKCILIIAIHRNKSAEGVSLITQALYALVFVTRYLDIFKKYAWGAAWNISLKLFYLFSSFYILFLMLKVYARTREREKAWKFGAACLGGSAILAPFAMMIFEHKGQWGLGEILWVFSIILESVCVLPQLLLLRQTTVPTVIDSFYLITLGSYRGLYILNWIMREISPHGRYPEPIPIIFGIIQTAFYIDFFWVYYSRQRVKLRGGGIVDADDVSKGWILSKVFGNKRIVGDLDDEESTPALADDVESGQRSASNWGARGISVSADNGVLESESDRVFSEQEDGIIDTEGEADPDAKMKDPDELAKILEDDDSDDGFAPSGTSKVGNGSEWRDIGK</sequence>
<dbReference type="OMA" id="CILIWAI"/>
<evidence type="ECO:0000256" key="3">
    <source>
        <dbReference type="ARBA" id="ARBA00022448"/>
    </source>
</evidence>
<dbReference type="GO" id="GO:0015031">
    <property type="term" value="P:protein transport"/>
    <property type="evidence" value="ECO:0007669"/>
    <property type="project" value="UniProtKB-KW"/>
</dbReference>
<dbReference type="InterPro" id="IPR000133">
    <property type="entry name" value="ER_ret_rcpt"/>
</dbReference>
<evidence type="ECO:0000256" key="4">
    <source>
        <dbReference type="ARBA" id="ARBA00022692"/>
    </source>
</evidence>
<accession>S3CYB6</accession>
<feature type="region of interest" description="Disordered" evidence="11">
    <location>
        <begin position="289"/>
        <end position="353"/>
    </location>
</feature>
<evidence type="ECO:0000256" key="2">
    <source>
        <dbReference type="ARBA" id="ARBA00010120"/>
    </source>
</evidence>
<keyword evidence="3" id="KW-0813">Transport</keyword>
<dbReference type="KEGG" id="glz:GLAREA_08629"/>
<comment type="subcellular location">
    <subcellularLocation>
        <location evidence="1">Endoplasmic reticulum membrane</location>
        <topology evidence="1">Multi-pass membrane protein</topology>
    </subcellularLocation>
</comment>
<evidence type="ECO:0000256" key="8">
    <source>
        <dbReference type="ARBA" id="ARBA00022989"/>
    </source>
</evidence>
<reference evidence="13 14" key="1">
    <citation type="journal article" date="2013" name="BMC Genomics">
        <title>Genomics-driven discovery of the pneumocandin biosynthetic gene cluster in the fungus Glarea lozoyensis.</title>
        <authorList>
            <person name="Chen L."/>
            <person name="Yue Q."/>
            <person name="Zhang X."/>
            <person name="Xiang M."/>
            <person name="Wang C."/>
            <person name="Li S."/>
            <person name="Che Y."/>
            <person name="Ortiz-Lopez F.J."/>
            <person name="Bills G.F."/>
            <person name="Liu X."/>
            <person name="An Z."/>
        </authorList>
    </citation>
    <scope>NUCLEOTIDE SEQUENCE [LARGE SCALE GENOMIC DNA]</scope>
    <source>
        <strain evidence="14">ATCC 20868 / MF5171</strain>
    </source>
</reference>
<feature type="transmembrane region" description="Helical" evidence="12">
    <location>
        <begin position="162"/>
        <end position="180"/>
    </location>
</feature>
<dbReference type="STRING" id="1116229.S3CYB6"/>
<keyword evidence="8 12" id="KW-1133">Transmembrane helix</keyword>
<feature type="compositionally biased region" description="Acidic residues" evidence="11">
    <location>
        <begin position="297"/>
        <end position="310"/>
    </location>
</feature>
<feature type="compositionally biased region" description="Basic and acidic residues" evidence="11">
    <location>
        <begin position="311"/>
        <end position="325"/>
    </location>
</feature>
<dbReference type="GO" id="GO:0046923">
    <property type="term" value="F:ER retention sequence binding"/>
    <property type="evidence" value="ECO:0007669"/>
    <property type="project" value="InterPro"/>
</dbReference>
<keyword evidence="14" id="KW-1185">Reference proteome</keyword>
<comment type="similarity">
    <text evidence="2">Belongs to the ERD2 family.</text>
</comment>
<evidence type="ECO:0008006" key="15">
    <source>
        <dbReference type="Google" id="ProtNLM"/>
    </source>
</evidence>
<feature type="transmembrane region" description="Helical" evidence="12">
    <location>
        <begin position="35"/>
        <end position="53"/>
    </location>
</feature>
<dbReference type="AlphaFoldDB" id="S3CYB6"/>
<dbReference type="RefSeq" id="XP_008088864.1">
    <property type="nucleotide sequence ID" value="XM_008090673.1"/>
</dbReference>
<dbReference type="PANTHER" id="PTHR10585">
    <property type="entry name" value="ER LUMEN PROTEIN RETAINING RECEPTOR"/>
    <property type="match status" value="1"/>
</dbReference>
<keyword evidence="6" id="KW-0931">ER-Golgi transport</keyword>
<feature type="transmembrane region" description="Helical" evidence="12">
    <location>
        <begin position="59"/>
        <end position="85"/>
    </location>
</feature>
<dbReference type="GO" id="GO:0016192">
    <property type="term" value="P:vesicle-mediated transport"/>
    <property type="evidence" value="ECO:0007669"/>
    <property type="project" value="UniProtKB-KW"/>
</dbReference>
<evidence type="ECO:0000256" key="7">
    <source>
        <dbReference type="ARBA" id="ARBA00022927"/>
    </source>
</evidence>
<evidence type="ECO:0000256" key="1">
    <source>
        <dbReference type="ARBA" id="ARBA00004477"/>
    </source>
</evidence>
<dbReference type="PRINTS" id="PR00660">
    <property type="entry name" value="ERLUMENR"/>
</dbReference>
<keyword evidence="9 12" id="KW-0472">Membrane</keyword>
<dbReference type="GO" id="GO:0005789">
    <property type="term" value="C:endoplasmic reticulum membrane"/>
    <property type="evidence" value="ECO:0007669"/>
    <property type="project" value="UniProtKB-SubCell"/>
</dbReference>
<keyword evidence="4 12" id="KW-0812">Transmembrane</keyword>
<keyword evidence="10" id="KW-0675">Receptor</keyword>
<proteinExistence type="inferred from homology"/>
<evidence type="ECO:0000256" key="9">
    <source>
        <dbReference type="ARBA" id="ARBA00023136"/>
    </source>
</evidence>
<organism evidence="13 14">
    <name type="scientific">Glarea lozoyensis (strain ATCC 20868 / MF5171)</name>
    <dbReference type="NCBI Taxonomy" id="1116229"/>
    <lineage>
        <taxon>Eukaryota</taxon>
        <taxon>Fungi</taxon>
        <taxon>Dikarya</taxon>
        <taxon>Ascomycota</taxon>
        <taxon>Pezizomycotina</taxon>
        <taxon>Leotiomycetes</taxon>
        <taxon>Helotiales</taxon>
        <taxon>Helotiaceae</taxon>
        <taxon>Glarea</taxon>
    </lineage>
</organism>
<protein>
    <recommendedName>
        <fullName evidence="15">ER lumen protein retaining receptor</fullName>
    </recommendedName>
</protein>
<evidence type="ECO:0000256" key="5">
    <source>
        <dbReference type="ARBA" id="ARBA00022824"/>
    </source>
</evidence>
<dbReference type="eggNOG" id="KOG3106">
    <property type="taxonomic scope" value="Eukaryota"/>
</dbReference>
<keyword evidence="7" id="KW-0653">Protein transport</keyword>
<dbReference type="GO" id="GO:0006621">
    <property type="term" value="P:protein retention in ER lumen"/>
    <property type="evidence" value="ECO:0007669"/>
    <property type="project" value="InterPro"/>
</dbReference>
<evidence type="ECO:0000256" key="11">
    <source>
        <dbReference type="SAM" id="MobiDB-lite"/>
    </source>
</evidence>
<dbReference type="EMBL" id="KE145373">
    <property type="protein sequence ID" value="EPE24776.1"/>
    <property type="molecule type" value="Genomic_DNA"/>
</dbReference>